<dbReference type="InterPro" id="IPR015378">
    <property type="entry name" value="Transposase-like_Mu_C"/>
</dbReference>
<name>A0ABQ5NN14_9BACI</name>
<keyword evidence="4" id="KW-1185">Reference proteome</keyword>
<sequence length="718" mass="84418">MIYINQVLQFIKDSLRIRIVEIEESYVYIVNIDANTSMPKKELYSSLVTDIEQKECLIIADPFARAIAEDELTKIQIQKRDTDWEIIQTYCLKHMNSLLKKNGREIKIKEIAEELNVTPTKVKKLLSRYWQRGMNKNAMLPDYANSGGRGKTKKLSNDKVGRPRKVTVNGEYRSGINITDEIRTQFEHAINKYYRKANNYSLKDVYHFVLRDFYSDRYKENGEIQYRIWESSRIPSYQQFYYWFKKLEDPKKDIQFRKSAKEYEIKHRPLLSNSKVETNGPGTRFQVDATIADIYLVSSFDVNRIIGRPVIYAIVDVYSRIITGIYVGLEGPSWLGAMMALDNMVADKVEFCKQYSIDITEEQWPIYHLPEIIIADRGEFEGYAVEGLINNLNIKIENTTAYRGDLKGIVERKFRTINGKVKQKAPGAIQKEYRERGDRDYRLDATLNLKEFTTLIITLILQHNHKIIDKYPMEKEMITDGIVPTPINLWNWGIQNRKGRLRTVDRDILRLNVLPRGRATISRVGIKFKNLLYGSKRGIEEQWYTKLKNKSISIVYDPRHLDKIYIPNDNGMDYETCILLEPSWQYKLDLLEDIVFQQQLRNELEEEERSKQVQLTINTDTMMDQIIKVAEQKKRKAQHQPTSKKEKLATIRNNKTIEKEANRAEEKFDLTSTVIEQPTEIIDFVSRIKLEEQSKKKSPSRLMEKLRRKRDEEFGKDE</sequence>
<evidence type="ECO:0000259" key="2">
    <source>
        <dbReference type="PROSITE" id="PS50994"/>
    </source>
</evidence>
<dbReference type="InterPro" id="IPR012337">
    <property type="entry name" value="RNaseH-like_sf"/>
</dbReference>
<comment type="caution">
    <text evidence="3">The sequence shown here is derived from an EMBL/GenBank/DDBJ whole genome shotgun (WGS) entry which is preliminary data.</text>
</comment>
<dbReference type="Gene3D" id="3.30.420.10">
    <property type="entry name" value="Ribonuclease H-like superfamily/Ribonuclease H"/>
    <property type="match status" value="1"/>
</dbReference>
<evidence type="ECO:0000313" key="4">
    <source>
        <dbReference type="Proteomes" id="UP001065593"/>
    </source>
</evidence>
<reference evidence="3" key="1">
    <citation type="submission" date="2022-08" db="EMBL/GenBank/DDBJ databases">
        <title>Draft genome sequence of Lysinibacillus sp. strain KH24.</title>
        <authorList>
            <person name="Kanbe H."/>
            <person name="Itoh H."/>
        </authorList>
    </citation>
    <scope>NUCLEOTIDE SEQUENCE</scope>
    <source>
        <strain evidence="3">KH24</strain>
    </source>
</reference>
<dbReference type="EMBL" id="BRZA01000003">
    <property type="protein sequence ID" value="GLC89708.1"/>
    <property type="molecule type" value="Genomic_DNA"/>
</dbReference>
<feature type="compositionally biased region" description="Basic and acidic residues" evidence="1">
    <location>
        <begin position="702"/>
        <end position="718"/>
    </location>
</feature>
<dbReference type="InterPro" id="IPR001584">
    <property type="entry name" value="Integrase_cat-core"/>
</dbReference>
<dbReference type="Pfam" id="PF09299">
    <property type="entry name" value="Mu-transpos_C"/>
    <property type="match status" value="1"/>
</dbReference>
<organism evidence="3 4">
    <name type="scientific">Lysinibacillus piscis</name>
    <dbReference type="NCBI Taxonomy" id="2518931"/>
    <lineage>
        <taxon>Bacteria</taxon>
        <taxon>Bacillati</taxon>
        <taxon>Bacillota</taxon>
        <taxon>Bacilli</taxon>
        <taxon>Bacillales</taxon>
        <taxon>Bacillaceae</taxon>
        <taxon>Lysinibacillus</taxon>
    </lineage>
</organism>
<protein>
    <recommendedName>
        <fullName evidence="2">Integrase catalytic domain-containing protein</fullName>
    </recommendedName>
</protein>
<dbReference type="Proteomes" id="UP001065593">
    <property type="component" value="Unassembled WGS sequence"/>
</dbReference>
<feature type="region of interest" description="Disordered" evidence="1">
    <location>
        <begin position="692"/>
        <end position="718"/>
    </location>
</feature>
<gene>
    <name evidence="3" type="ORF">LYSBPC_28350</name>
</gene>
<proteinExistence type="predicted"/>
<dbReference type="InterPro" id="IPR036397">
    <property type="entry name" value="RNaseH_sf"/>
</dbReference>
<evidence type="ECO:0000313" key="3">
    <source>
        <dbReference type="EMBL" id="GLC89708.1"/>
    </source>
</evidence>
<feature type="domain" description="Integrase catalytic" evidence="2">
    <location>
        <begin position="277"/>
        <end position="480"/>
    </location>
</feature>
<evidence type="ECO:0000256" key="1">
    <source>
        <dbReference type="SAM" id="MobiDB-lite"/>
    </source>
</evidence>
<dbReference type="SUPFAM" id="SSF53098">
    <property type="entry name" value="Ribonuclease H-like"/>
    <property type="match status" value="1"/>
</dbReference>
<dbReference type="RefSeq" id="WP_264989544.1">
    <property type="nucleotide sequence ID" value="NZ_BRZA01000003.1"/>
</dbReference>
<accession>A0ABQ5NN14</accession>
<dbReference type="PROSITE" id="PS50994">
    <property type="entry name" value="INTEGRASE"/>
    <property type="match status" value="1"/>
</dbReference>